<feature type="coiled-coil region" evidence="1">
    <location>
        <begin position="77"/>
        <end position="111"/>
    </location>
</feature>
<dbReference type="EMBL" id="FOIN01000001">
    <property type="protein sequence ID" value="SET06878.1"/>
    <property type="molecule type" value="Genomic_DNA"/>
</dbReference>
<protein>
    <recommendedName>
        <fullName evidence="4">Calcineurin-like phosphoesterase superfamily domain-containing protein</fullName>
    </recommendedName>
</protein>
<dbReference type="SUPFAM" id="SSF56300">
    <property type="entry name" value="Metallo-dependent phosphatases"/>
    <property type="match status" value="1"/>
</dbReference>
<evidence type="ECO:0000313" key="2">
    <source>
        <dbReference type="EMBL" id="SET06878.1"/>
    </source>
</evidence>
<proteinExistence type="predicted"/>
<dbReference type="OrthoDB" id="2036187at2"/>
<dbReference type="AlphaFoldDB" id="A0A1I0BIS0"/>
<accession>A0A1I0BIS0</accession>
<dbReference type="Proteomes" id="UP000198558">
    <property type="component" value="Unassembled WGS sequence"/>
</dbReference>
<sequence length="409" mass="47772">MKESLRKKPDEGKYQYIWRIGQYVDSGVLPHWKHISEDINRELGVPEDEFLSESAYRKMYQSAKKFYDEGIFSDRENESSINELNILKRELQKERVKLQTEKNEYNKWLREEARDELLLEKFIESVKSLKTSFVPDYIEPKHNSKGYLLCFGDEHFGAEFEIRGLFNEIINSYSPEIFEDRMIELFNQTLEIIKKDNIDTLHIFSMGDFSDGILRVSQLMKLRYGIVDSTIKYNNFICTWLEKLTNYVRVEFHTVVQANHTELRMLSQPKGTFVNDNVSKFLLEFIKIRLENNKNFKLHTNPTGYIYATIAGSTLFGIHGEVKNMEKAMKDYSKIYNTNIDYLIGGHLHHTKVEEVGKNSEVINIPSIIGIDSYSMSLRKSSDSAAKLIVFEENKGKVCEYTLKLSCQS</sequence>
<evidence type="ECO:0000256" key="1">
    <source>
        <dbReference type="SAM" id="Coils"/>
    </source>
</evidence>
<keyword evidence="3" id="KW-1185">Reference proteome</keyword>
<evidence type="ECO:0008006" key="4">
    <source>
        <dbReference type="Google" id="ProtNLM"/>
    </source>
</evidence>
<name>A0A1I0BIS0_9FIRM</name>
<dbReference type="InterPro" id="IPR029052">
    <property type="entry name" value="Metallo-depent_PP-like"/>
</dbReference>
<gene>
    <name evidence="2" type="ORF">SAMN04489758_101142</name>
</gene>
<reference evidence="3" key="1">
    <citation type="submission" date="2016-10" db="EMBL/GenBank/DDBJ databases">
        <authorList>
            <person name="Varghese N."/>
            <person name="Submissions S."/>
        </authorList>
    </citation>
    <scope>NUCLEOTIDE SEQUENCE [LARGE SCALE GENOMIC DNA]</scope>
    <source>
        <strain evidence="3">DSM 1551</strain>
    </source>
</reference>
<dbReference type="GeneID" id="78287186"/>
<organism evidence="2 3">
    <name type="scientific">Thomasclavelia cocleata</name>
    <dbReference type="NCBI Taxonomy" id="69824"/>
    <lineage>
        <taxon>Bacteria</taxon>
        <taxon>Bacillati</taxon>
        <taxon>Bacillota</taxon>
        <taxon>Erysipelotrichia</taxon>
        <taxon>Erysipelotrichales</taxon>
        <taxon>Coprobacillaceae</taxon>
        <taxon>Thomasclavelia</taxon>
    </lineage>
</organism>
<evidence type="ECO:0000313" key="3">
    <source>
        <dbReference type="Proteomes" id="UP000198558"/>
    </source>
</evidence>
<dbReference type="RefSeq" id="WP_092351458.1">
    <property type="nucleotide sequence ID" value="NZ_FOIN01000001.1"/>
</dbReference>
<keyword evidence="1" id="KW-0175">Coiled coil</keyword>